<evidence type="ECO:0000256" key="1">
    <source>
        <dbReference type="ARBA" id="ARBA00022969"/>
    </source>
</evidence>
<evidence type="ECO:0000256" key="3">
    <source>
        <dbReference type="ARBA" id="ARBA00024344"/>
    </source>
</evidence>
<dbReference type="PANTHER" id="PTHR39183">
    <property type="entry name" value="SPORE COAT PROTEIN F-LIKE PROTEIN YHCQ"/>
    <property type="match status" value="1"/>
</dbReference>
<dbReference type="Proteomes" id="UP001597120">
    <property type="component" value="Unassembled WGS sequence"/>
</dbReference>
<gene>
    <name evidence="4" type="ORF">ACFQ03_09475</name>
</gene>
<keyword evidence="4" id="KW-0946">Virion</keyword>
<comment type="caution">
    <text evidence="4">The sequence shown here is derived from an EMBL/GenBank/DDBJ whole genome shotgun (WGS) entry which is preliminary data.</text>
</comment>
<keyword evidence="5" id="KW-1185">Reference proteome</keyword>
<dbReference type="Pfam" id="PF07875">
    <property type="entry name" value="Coat_F"/>
    <property type="match status" value="1"/>
</dbReference>
<organism evidence="4 5">
    <name type="scientific">Paenibacillus residui</name>
    <dbReference type="NCBI Taxonomy" id="629724"/>
    <lineage>
        <taxon>Bacteria</taxon>
        <taxon>Bacillati</taxon>
        <taxon>Bacillota</taxon>
        <taxon>Bacilli</taxon>
        <taxon>Bacillales</taxon>
        <taxon>Paenibacillaceae</taxon>
        <taxon>Paenibacillus</taxon>
    </lineage>
</organism>
<dbReference type="EMBL" id="JBHTIU010000028">
    <property type="protein sequence ID" value="MFD0869382.1"/>
    <property type="molecule type" value="Genomic_DNA"/>
</dbReference>
<keyword evidence="1" id="KW-0749">Sporulation</keyword>
<reference evidence="5" key="1">
    <citation type="journal article" date="2019" name="Int. J. Syst. Evol. Microbiol.">
        <title>The Global Catalogue of Microorganisms (GCM) 10K type strain sequencing project: providing services to taxonomists for standard genome sequencing and annotation.</title>
        <authorList>
            <consortium name="The Broad Institute Genomics Platform"/>
            <consortium name="The Broad Institute Genome Sequencing Center for Infectious Disease"/>
            <person name="Wu L."/>
            <person name="Ma J."/>
        </authorList>
    </citation>
    <scope>NUCLEOTIDE SEQUENCE [LARGE SCALE GENOMIC DNA]</scope>
    <source>
        <strain evidence="5">CCUG 57263</strain>
    </source>
</reference>
<accession>A0ABW3D7K2</accession>
<comment type="subcellular location">
    <subcellularLocation>
        <location evidence="2">Spore coat</location>
    </subcellularLocation>
</comment>
<comment type="similarity">
    <text evidence="3">Belongs to the CotF family.</text>
</comment>
<protein>
    <submittedName>
        <fullName evidence="4">Spore coat protein</fullName>
    </submittedName>
</protein>
<sequence>MHELAAFQANHLTAFKMHLPDIKDRQLHSLYAEAIHALERNLKELLQYYPQAPVSSRISSSREDMTPFYAAHLLGFAKTSVRNYAIAITETATPQLRNTFRKHLNSAIELHAKIFNFMYERGMYPSYHLKELLANDVKNVKKALSM</sequence>
<name>A0ABW3D7K2_9BACL</name>
<evidence type="ECO:0000313" key="5">
    <source>
        <dbReference type="Proteomes" id="UP001597120"/>
    </source>
</evidence>
<evidence type="ECO:0000313" key="4">
    <source>
        <dbReference type="EMBL" id="MFD0869382.1"/>
    </source>
</evidence>
<proteinExistence type="inferred from homology"/>
<dbReference type="InterPro" id="IPR012347">
    <property type="entry name" value="Ferritin-like"/>
</dbReference>
<dbReference type="Gene3D" id="1.20.1260.10">
    <property type="match status" value="1"/>
</dbReference>
<dbReference type="InterPro" id="IPR012851">
    <property type="entry name" value="Spore_coat_CotF-like"/>
</dbReference>
<evidence type="ECO:0000256" key="2">
    <source>
        <dbReference type="ARBA" id="ARBA00024325"/>
    </source>
</evidence>
<dbReference type="RefSeq" id="WP_379287764.1">
    <property type="nucleotide sequence ID" value="NZ_JBHTIU010000028.1"/>
</dbReference>
<dbReference type="PANTHER" id="PTHR39183:SF1">
    <property type="entry name" value="SPORE COAT PROTEIN F-LIKE PROTEIN YHCQ"/>
    <property type="match status" value="1"/>
</dbReference>
<keyword evidence="4" id="KW-0167">Capsid protein</keyword>